<accession>A0A6N7W2Q4</accession>
<dbReference type="InterPro" id="IPR047216">
    <property type="entry name" value="Endonuclease_DUF559_bact"/>
</dbReference>
<reference evidence="2 3" key="1">
    <citation type="submission" date="2019-08" db="EMBL/GenBank/DDBJ databases">
        <title>In-depth cultivation of the pig gut microbiome towards novel bacterial diversity and tailored functional studies.</title>
        <authorList>
            <person name="Wylensek D."/>
            <person name="Hitch T.C.A."/>
            <person name="Clavel T."/>
        </authorList>
    </citation>
    <scope>NUCLEOTIDE SEQUENCE [LARGE SCALE GENOMIC DNA]</scope>
    <source>
        <strain evidence="2 3">WCA-389-WT-5B</strain>
    </source>
</reference>
<evidence type="ECO:0000259" key="1">
    <source>
        <dbReference type="Pfam" id="PF04480"/>
    </source>
</evidence>
<evidence type="ECO:0000313" key="2">
    <source>
        <dbReference type="EMBL" id="MSS82438.1"/>
    </source>
</evidence>
<dbReference type="AlphaFoldDB" id="A0A6N7W2Q4"/>
<name>A0A6N7W2Q4_ACIFE</name>
<dbReference type="InterPro" id="IPR007569">
    <property type="entry name" value="DUF559"/>
</dbReference>
<dbReference type="InterPro" id="IPR011335">
    <property type="entry name" value="Restrct_endonuc-II-like"/>
</dbReference>
<proteinExistence type="predicted"/>
<dbReference type="CDD" id="cd01038">
    <property type="entry name" value="Endonuclease_DUF559"/>
    <property type="match status" value="1"/>
</dbReference>
<dbReference type="SUPFAM" id="SSF52980">
    <property type="entry name" value="Restriction endonuclease-like"/>
    <property type="match status" value="1"/>
</dbReference>
<sequence>MYYETTRDRHLKHLANHLRKNMTAEERHLWFQFLQQYPIRFLRQKPIRGYIVDFYCAKARLVVEIDGSQHYNPAEKAYDLERTRRLMACGMKVLRFSNRDIWRNFPRVQYVIDKEVRKRVKQ</sequence>
<dbReference type="Proteomes" id="UP000441455">
    <property type="component" value="Unassembled WGS sequence"/>
</dbReference>
<dbReference type="EMBL" id="VULN01000009">
    <property type="protein sequence ID" value="MSS82438.1"/>
    <property type="molecule type" value="Genomic_DNA"/>
</dbReference>
<dbReference type="Pfam" id="PF04480">
    <property type="entry name" value="DUF559"/>
    <property type="match status" value="1"/>
</dbReference>
<organism evidence="2 3">
    <name type="scientific">Acidaminococcus fermentans</name>
    <dbReference type="NCBI Taxonomy" id="905"/>
    <lineage>
        <taxon>Bacteria</taxon>
        <taxon>Bacillati</taxon>
        <taxon>Bacillota</taxon>
        <taxon>Negativicutes</taxon>
        <taxon>Acidaminococcales</taxon>
        <taxon>Acidaminococcaceae</taxon>
        <taxon>Acidaminococcus</taxon>
    </lineage>
</organism>
<dbReference type="PANTHER" id="PTHR38590">
    <property type="entry name" value="BLL0828 PROTEIN"/>
    <property type="match status" value="1"/>
</dbReference>
<dbReference type="Gene3D" id="3.40.960.10">
    <property type="entry name" value="VSR Endonuclease"/>
    <property type="match status" value="1"/>
</dbReference>
<evidence type="ECO:0000313" key="3">
    <source>
        <dbReference type="Proteomes" id="UP000441455"/>
    </source>
</evidence>
<gene>
    <name evidence="2" type="ORF">FX155_07510</name>
</gene>
<dbReference type="RefSeq" id="WP_154488282.1">
    <property type="nucleotide sequence ID" value="NZ_VULN01000009.1"/>
</dbReference>
<dbReference type="OrthoDB" id="9798754at2"/>
<dbReference type="PANTHER" id="PTHR38590:SF1">
    <property type="entry name" value="BLL0828 PROTEIN"/>
    <property type="match status" value="1"/>
</dbReference>
<comment type="caution">
    <text evidence="2">The sequence shown here is derived from an EMBL/GenBank/DDBJ whole genome shotgun (WGS) entry which is preliminary data.</text>
</comment>
<feature type="domain" description="DUF559" evidence="1">
    <location>
        <begin position="11"/>
        <end position="115"/>
    </location>
</feature>
<protein>
    <submittedName>
        <fullName evidence="2">DUF559 domain-containing protein</fullName>
    </submittedName>
</protein>